<protein>
    <submittedName>
        <fullName evidence="2">Uncharacterized protein</fullName>
    </submittedName>
</protein>
<reference evidence="2" key="1">
    <citation type="submission" date="2023-10" db="EMBL/GenBank/DDBJ databases">
        <title>Chromosome-level genome of the transformable northern wattle, Acacia crassicarpa.</title>
        <authorList>
            <person name="Massaro I."/>
            <person name="Sinha N.R."/>
            <person name="Poethig S."/>
            <person name="Leichty A.R."/>
        </authorList>
    </citation>
    <scope>NUCLEOTIDE SEQUENCE</scope>
    <source>
        <strain evidence="2">Acra3RX</strain>
        <tissue evidence="2">Leaf</tissue>
    </source>
</reference>
<evidence type="ECO:0000313" key="2">
    <source>
        <dbReference type="EMBL" id="KAK4263665.1"/>
    </source>
</evidence>
<keyword evidence="1" id="KW-1133">Transmembrane helix</keyword>
<evidence type="ECO:0000256" key="1">
    <source>
        <dbReference type="SAM" id="Phobius"/>
    </source>
</evidence>
<sequence>MIIHDERVIYVTPLGKIPRITVVECVIGLCLTVMLGLLQLPYEYIGEDPVPTIVFTGRPHTFHAFVLFVLAAFMTATRAIHAPPNSSGKFESYCLVFSVVSISSAFLVFSWALLCSLIF</sequence>
<proteinExistence type="predicted"/>
<dbReference type="EMBL" id="JAWXYG010000009">
    <property type="protein sequence ID" value="KAK4263665.1"/>
    <property type="molecule type" value="Genomic_DNA"/>
</dbReference>
<dbReference type="Proteomes" id="UP001293593">
    <property type="component" value="Unassembled WGS sequence"/>
</dbReference>
<keyword evidence="1" id="KW-0812">Transmembrane</keyword>
<accession>A0AAE1MFW6</accession>
<gene>
    <name evidence="2" type="ORF">QN277_029049</name>
</gene>
<comment type="caution">
    <text evidence="2">The sequence shown here is derived from an EMBL/GenBank/DDBJ whole genome shotgun (WGS) entry which is preliminary data.</text>
</comment>
<evidence type="ECO:0000313" key="3">
    <source>
        <dbReference type="Proteomes" id="UP001293593"/>
    </source>
</evidence>
<keyword evidence="3" id="KW-1185">Reference proteome</keyword>
<keyword evidence="1" id="KW-0472">Membrane</keyword>
<feature type="transmembrane region" description="Helical" evidence="1">
    <location>
        <begin position="21"/>
        <end position="42"/>
    </location>
</feature>
<dbReference type="AlphaFoldDB" id="A0AAE1MFW6"/>
<name>A0AAE1MFW6_9FABA</name>
<feature type="transmembrane region" description="Helical" evidence="1">
    <location>
        <begin position="93"/>
        <end position="114"/>
    </location>
</feature>
<feature type="transmembrane region" description="Helical" evidence="1">
    <location>
        <begin position="62"/>
        <end position="81"/>
    </location>
</feature>
<organism evidence="2 3">
    <name type="scientific">Acacia crassicarpa</name>
    <name type="common">northern wattle</name>
    <dbReference type="NCBI Taxonomy" id="499986"/>
    <lineage>
        <taxon>Eukaryota</taxon>
        <taxon>Viridiplantae</taxon>
        <taxon>Streptophyta</taxon>
        <taxon>Embryophyta</taxon>
        <taxon>Tracheophyta</taxon>
        <taxon>Spermatophyta</taxon>
        <taxon>Magnoliopsida</taxon>
        <taxon>eudicotyledons</taxon>
        <taxon>Gunneridae</taxon>
        <taxon>Pentapetalae</taxon>
        <taxon>rosids</taxon>
        <taxon>fabids</taxon>
        <taxon>Fabales</taxon>
        <taxon>Fabaceae</taxon>
        <taxon>Caesalpinioideae</taxon>
        <taxon>mimosoid clade</taxon>
        <taxon>Acacieae</taxon>
        <taxon>Acacia</taxon>
    </lineage>
</organism>